<accession>A0A2S0KH13</accession>
<dbReference type="PANTHER" id="PTHR33371">
    <property type="entry name" value="INTERMEMBRANE PHOSPHOLIPID TRANSPORT SYSTEM BINDING PROTEIN MLAD-RELATED"/>
    <property type="match status" value="1"/>
</dbReference>
<dbReference type="InterPro" id="IPR003399">
    <property type="entry name" value="Mce/MlaD"/>
</dbReference>
<feature type="domain" description="Mammalian cell entry C-terminal" evidence="2">
    <location>
        <begin position="121"/>
        <end position="294"/>
    </location>
</feature>
<dbReference type="OrthoDB" id="4516955at2"/>
<dbReference type="Pfam" id="PF11887">
    <property type="entry name" value="Mce4_CUP1"/>
    <property type="match status" value="1"/>
</dbReference>
<dbReference type="PANTHER" id="PTHR33371:SF4">
    <property type="entry name" value="INTERMEMBRANE PHOSPHOLIPID TRANSPORT SYSTEM BINDING PROTEIN MLAD"/>
    <property type="match status" value="1"/>
</dbReference>
<protein>
    <submittedName>
        <fullName evidence="3">Virulence factor Mce</fullName>
    </submittedName>
</protein>
<dbReference type="PROSITE" id="PS51257">
    <property type="entry name" value="PROKAR_LIPOPROTEIN"/>
    <property type="match status" value="1"/>
</dbReference>
<dbReference type="Pfam" id="PF02470">
    <property type="entry name" value="MlaD"/>
    <property type="match status" value="1"/>
</dbReference>
<dbReference type="InterPro" id="IPR052336">
    <property type="entry name" value="MlaD_Phospholipid_Transporter"/>
</dbReference>
<evidence type="ECO:0000259" key="2">
    <source>
        <dbReference type="Pfam" id="PF11887"/>
    </source>
</evidence>
<evidence type="ECO:0000313" key="3">
    <source>
        <dbReference type="EMBL" id="AVM00964.1"/>
    </source>
</evidence>
<reference evidence="3 4" key="1">
    <citation type="submission" date="2018-03" db="EMBL/GenBank/DDBJ databases">
        <title>Characteristics and genome of n-alkane degrading marine bacteria Gordonia iterans isolated from crude oil contaminated in Tae-an, South Korea.</title>
        <authorList>
            <person name="Lee S.-S."/>
            <person name="Kim H."/>
        </authorList>
    </citation>
    <scope>NUCLEOTIDE SEQUENCE [LARGE SCALE GENOMIC DNA]</scope>
    <source>
        <strain evidence="3 4">Co17</strain>
    </source>
</reference>
<evidence type="ECO:0000313" key="4">
    <source>
        <dbReference type="Proteomes" id="UP000239814"/>
    </source>
</evidence>
<keyword evidence="4" id="KW-1185">Reference proteome</keyword>
<dbReference type="Proteomes" id="UP000239814">
    <property type="component" value="Chromosome"/>
</dbReference>
<dbReference type="NCBIfam" id="TIGR00996">
    <property type="entry name" value="Mtu_fam_mce"/>
    <property type="match status" value="1"/>
</dbReference>
<dbReference type="InterPro" id="IPR005693">
    <property type="entry name" value="Mce"/>
</dbReference>
<dbReference type="EMBL" id="CP027433">
    <property type="protein sequence ID" value="AVM00964.1"/>
    <property type="molecule type" value="Genomic_DNA"/>
</dbReference>
<dbReference type="GO" id="GO:0005576">
    <property type="term" value="C:extracellular region"/>
    <property type="evidence" value="ECO:0007669"/>
    <property type="project" value="TreeGrafter"/>
</dbReference>
<name>A0A2S0KH13_9ACTN</name>
<feature type="domain" description="Mce/MlaD" evidence="1">
    <location>
        <begin position="43"/>
        <end position="116"/>
    </location>
</feature>
<sequence>MLTRKTRWRRVWAATVMTTVVALGLTSCALVPTSWKTAVGSWQTYIAYFDSAAGLYEGNDVAVLGMPVGRVVSITPTGTRVKVELAVDDDIAIPADATAAIVNTSIVTTRHIELTPVYTEGEKLQPGATLAHTASPVEIGTLLDSIDSLVANLAGEENGDRPMAELIDIASGIADGNGERLRSALSALEKAARLGATNADGIGEIIENISELSSTLVANYPKMLAFSDSVTKVADMLGEQSVGLEATLASVNETLQNTAEFLEGNSGNISSSFSRLAALASNLSDYSREVVDAVDMAPLLFQNLANSVSAEQGAWRARVLLDKSLIDNEMLSRFCEAINLRKNGCRTAQLKDFGPDLGIFSGLLELSRR</sequence>
<gene>
    <name evidence="3" type="ORF">C6V83_12570</name>
</gene>
<dbReference type="KEGG" id="git:C6V83_12570"/>
<dbReference type="RefSeq" id="WP_105942677.1">
    <property type="nucleotide sequence ID" value="NZ_CP027433.1"/>
</dbReference>
<evidence type="ECO:0000259" key="1">
    <source>
        <dbReference type="Pfam" id="PF02470"/>
    </source>
</evidence>
<dbReference type="AlphaFoldDB" id="A0A2S0KH13"/>
<organism evidence="3 4">
    <name type="scientific">Gordonia iterans</name>
    <dbReference type="NCBI Taxonomy" id="1004901"/>
    <lineage>
        <taxon>Bacteria</taxon>
        <taxon>Bacillati</taxon>
        <taxon>Actinomycetota</taxon>
        <taxon>Actinomycetes</taxon>
        <taxon>Mycobacteriales</taxon>
        <taxon>Gordoniaceae</taxon>
        <taxon>Gordonia</taxon>
    </lineage>
</organism>
<dbReference type="InterPro" id="IPR024516">
    <property type="entry name" value="Mce_C"/>
</dbReference>
<proteinExistence type="predicted"/>